<dbReference type="InterPro" id="IPR006543">
    <property type="entry name" value="Histidinol-phos"/>
</dbReference>
<evidence type="ECO:0000313" key="10">
    <source>
        <dbReference type="Proteomes" id="UP001500909"/>
    </source>
</evidence>
<evidence type="ECO:0000256" key="2">
    <source>
        <dbReference type="ARBA" id="ARBA00005628"/>
    </source>
</evidence>
<keyword evidence="4" id="KW-0479">Metal-binding</keyword>
<evidence type="ECO:0000313" key="9">
    <source>
        <dbReference type="EMBL" id="GAA0461385.1"/>
    </source>
</evidence>
<dbReference type="Pfam" id="PF13242">
    <property type="entry name" value="Hydrolase_like"/>
    <property type="match status" value="1"/>
</dbReference>
<comment type="subcellular location">
    <subcellularLocation>
        <location evidence="1">Cytoplasm</location>
    </subcellularLocation>
</comment>
<evidence type="ECO:0000256" key="5">
    <source>
        <dbReference type="ARBA" id="ARBA00022801"/>
    </source>
</evidence>
<evidence type="ECO:0000256" key="7">
    <source>
        <dbReference type="ARBA" id="ARBA00031828"/>
    </source>
</evidence>
<dbReference type="Proteomes" id="UP001500909">
    <property type="component" value="Unassembled WGS sequence"/>
</dbReference>
<protein>
    <recommendedName>
        <fullName evidence="7">D,D-heptose 1,7-bisphosphate phosphatase</fullName>
    </recommendedName>
</protein>
<sequence length="207" mass="21843">MTEAPHDGASLADGRPGGRHERPAAVLFDRDGTLIEDVPYNSDPRLVRILPGVPEALRLLRDAGIPTAVVSNQSGVGRGLLTEQQVRLVNARVDDALGGFGTWVYCPHRPDAGCHCRKPKPGLVIEAARRLAVPAEKCVVIGDIGADVLAAQAAGARAVLVPNAVTRREEITAAPCTAPDVLTAVRQLLGPLPEAAPVVAETWGWDR</sequence>
<evidence type="ECO:0000256" key="8">
    <source>
        <dbReference type="SAM" id="MobiDB-lite"/>
    </source>
</evidence>
<dbReference type="EMBL" id="BAAABY010000023">
    <property type="protein sequence ID" value="GAA0461385.1"/>
    <property type="molecule type" value="Genomic_DNA"/>
</dbReference>
<dbReference type="InterPro" id="IPR004446">
    <property type="entry name" value="Heptose_bisP_phosphatase"/>
</dbReference>
<evidence type="ECO:0000256" key="4">
    <source>
        <dbReference type="ARBA" id="ARBA00022723"/>
    </source>
</evidence>
<evidence type="ECO:0000256" key="6">
    <source>
        <dbReference type="ARBA" id="ARBA00023277"/>
    </source>
</evidence>
<accession>A0ABP3JQH2</accession>
<dbReference type="InterPro" id="IPR006357">
    <property type="entry name" value="HAD-SF_hydro_IIA"/>
</dbReference>
<keyword evidence="5" id="KW-0378">Hydrolase</keyword>
<dbReference type="PANTHER" id="PTHR42891:SF1">
    <property type="entry name" value="D-GLYCERO-BETA-D-MANNO-HEPTOSE-1,7-BISPHOSPHATE 7-PHOSPHATASE"/>
    <property type="match status" value="1"/>
</dbReference>
<gene>
    <name evidence="9" type="ORF">GCM10010361_26530</name>
</gene>
<keyword evidence="6" id="KW-0119">Carbohydrate metabolism</keyword>
<dbReference type="RefSeq" id="WP_346095155.1">
    <property type="nucleotide sequence ID" value="NZ_BAAABY010000023.1"/>
</dbReference>
<name>A0ABP3JQH2_9ACTN</name>
<dbReference type="NCBIfam" id="TIGR01662">
    <property type="entry name" value="HAD-SF-IIIA"/>
    <property type="match status" value="1"/>
</dbReference>
<evidence type="ECO:0000256" key="1">
    <source>
        <dbReference type="ARBA" id="ARBA00004496"/>
    </source>
</evidence>
<organism evidence="9 10">
    <name type="scientific">Streptomyces olivaceiscleroticus</name>
    <dbReference type="NCBI Taxonomy" id="68245"/>
    <lineage>
        <taxon>Bacteria</taxon>
        <taxon>Bacillati</taxon>
        <taxon>Actinomycetota</taxon>
        <taxon>Actinomycetes</taxon>
        <taxon>Kitasatosporales</taxon>
        <taxon>Streptomycetaceae</taxon>
        <taxon>Streptomyces</taxon>
    </lineage>
</organism>
<keyword evidence="10" id="KW-1185">Reference proteome</keyword>
<dbReference type="PANTHER" id="PTHR42891">
    <property type="entry name" value="D-GLYCERO-BETA-D-MANNO-HEPTOSE-1,7-BISPHOSPHATE 7-PHOSPHATASE"/>
    <property type="match status" value="1"/>
</dbReference>
<reference evidence="10" key="1">
    <citation type="journal article" date="2019" name="Int. J. Syst. Evol. Microbiol.">
        <title>The Global Catalogue of Microorganisms (GCM) 10K type strain sequencing project: providing services to taxonomists for standard genome sequencing and annotation.</title>
        <authorList>
            <consortium name="The Broad Institute Genomics Platform"/>
            <consortium name="The Broad Institute Genome Sequencing Center for Infectious Disease"/>
            <person name="Wu L."/>
            <person name="Ma J."/>
        </authorList>
    </citation>
    <scope>NUCLEOTIDE SEQUENCE [LARGE SCALE GENOMIC DNA]</scope>
    <source>
        <strain evidence="10">JCM 4805</strain>
    </source>
</reference>
<dbReference type="SUPFAM" id="SSF56784">
    <property type="entry name" value="HAD-like"/>
    <property type="match status" value="1"/>
</dbReference>
<proteinExistence type="inferred from homology"/>
<dbReference type="InterPro" id="IPR023214">
    <property type="entry name" value="HAD_sf"/>
</dbReference>
<evidence type="ECO:0000256" key="3">
    <source>
        <dbReference type="ARBA" id="ARBA00022490"/>
    </source>
</evidence>
<feature type="region of interest" description="Disordered" evidence="8">
    <location>
        <begin position="1"/>
        <end position="22"/>
    </location>
</feature>
<dbReference type="InterPro" id="IPR006549">
    <property type="entry name" value="HAD-SF_hydro_IIIA"/>
</dbReference>
<dbReference type="NCBIfam" id="TIGR01656">
    <property type="entry name" value="Histidinol-ppas"/>
    <property type="match status" value="1"/>
</dbReference>
<dbReference type="InterPro" id="IPR036412">
    <property type="entry name" value="HAD-like_sf"/>
</dbReference>
<comment type="caution">
    <text evidence="9">The sequence shown here is derived from an EMBL/GenBank/DDBJ whole genome shotgun (WGS) entry which is preliminary data.</text>
</comment>
<comment type="similarity">
    <text evidence="2">Belongs to the GmhB family.</text>
</comment>
<keyword evidence="3" id="KW-0963">Cytoplasm</keyword>
<dbReference type="Pfam" id="PF13344">
    <property type="entry name" value="Hydrolase_6"/>
    <property type="match status" value="1"/>
</dbReference>
<dbReference type="Gene3D" id="3.40.50.1000">
    <property type="entry name" value="HAD superfamily/HAD-like"/>
    <property type="match status" value="1"/>
</dbReference>